<name>A0A368LIA1_9VIBR</name>
<keyword evidence="6" id="KW-0560">Oxidoreductase</keyword>
<reference evidence="18 19" key="1">
    <citation type="journal article" date="2017" name="Elife">
        <title>Extensive horizontal gene transfer in cheese-associated bacteria.</title>
        <authorList>
            <person name="Bonham K.S."/>
            <person name="Wolfe B.E."/>
            <person name="Dutton R.J."/>
        </authorList>
    </citation>
    <scope>NUCLEOTIDE SEQUENCE [LARGE SCALE GENOMIC DNA]</scope>
    <source>
        <strain evidence="18 19">JB196</strain>
    </source>
</reference>
<keyword evidence="19" id="KW-1185">Reference proteome</keyword>
<evidence type="ECO:0000256" key="12">
    <source>
        <dbReference type="ARBA" id="ARBA00049645"/>
    </source>
</evidence>
<evidence type="ECO:0000256" key="1">
    <source>
        <dbReference type="ARBA" id="ARBA00001974"/>
    </source>
</evidence>
<feature type="domain" description="Glucose-methanol-choline oxidoreductase N-terminal" evidence="16">
    <location>
        <begin position="192"/>
        <end position="287"/>
    </location>
</feature>
<keyword evidence="5" id="KW-0274">FAD</keyword>
<evidence type="ECO:0000256" key="14">
    <source>
        <dbReference type="ARBA" id="ARBA00049744"/>
    </source>
</evidence>
<feature type="domain" description="Glucose-methanol-choline oxidoreductase C-terminal" evidence="17">
    <location>
        <begin position="471"/>
        <end position="528"/>
    </location>
</feature>
<dbReference type="PANTHER" id="PTHR47470:SF1">
    <property type="entry name" value="FAD-DEPENDENT OXIDOREDUCTASE 2 FAD BINDING DOMAIN-CONTAINING PROTEIN"/>
    <property type="match status" value="1"/>
</dbReference>
<evidence type="ECO:0000313" key="18">
    <source>
        <dbReference type="EMBL" id="RCS70470.1"/>
    </source>
</evidence>
<evidence type="ECO:0000259" key="16">
    <source>
        <dbReference type="Pfam" id="PF00732"/>
    </source>
</evidence>
<dbReference type="InterPro" id="IPR052542">
    <property type="entry name" value="Cholesterol_Oxidase"/>
</dbReference>
<dbReference type="Pfam" id="PF00732">
    <property type="entry name" value="GMC_oxred_N"/>
    <property type="match status" value="1"/>
</dbReference>
<dbReference type="EC" id="1.1.3.6" evidence="13"/>
<gene>
    <name evidence="18" type="ORF">CIK83_13650</name>
</gene>
<dbReference type="Pfam" id="PF05199">
    <property type="entry name" value="GMC_oxred_C"/>
    <property type="match status" value="1"/>
</dbReference>
<keyword evidence="3" id="KW-0153">Cholesterol metabolism</keyword>
<comment type="caution">
    <text evidence="18">The sequence shown here is derived from an EMBL/GenBank/DDBJ whole genome shotgun (WGS) entry which is preliminary data.</text>
</comment>
<evidence type="ECO:0000256" key="15">
    <source>
        <dbReference type="ARBA" id="ARBA00049778"/>
    </source>
</evidence>
<dbReference type="Pfam" id="PF13450">
    <property type="entry name" value="NAD_binding_8"/>
    <property type="match status" value="1"/>
</dbReference>
<dbReference type="GO" id="GO:0016995">
    <property type="term" value="F:cholesterol oxidase activity"/>
    <property type="evidence" value="ECO:0007669"/>
    <property type="project" value="UniProtKB-EC"/>
</dbReference>
<evidence type="ECO:0000256" key="9">
    <source>
        <dbReference type="ARBA" id="ARBA00023221"/>
    </source>
</evidence>
<comment type="similarity">
    <text evidence="2">Belongs to the GMC oxidoreductase family.</text>
</comment>
<dbReference type="GeneID" id="303189965"/>
<evidence type="ECO:0000256" key="8">
    <source>
        <dbReference type="ARBA" id="ARBA00023166"/>
    </source>
</evidence>
<dbReference type="GO" id="GO:0004769">
    <property type="term" value="F:steroid Delta-isomerase activity"/>
    <property type="evidence" value="ECO:0007669"/>
    <property type="project" value="UniProtKB-EC"/>
</dbReference>
<dbReference type="EC" id="5.3.3.1" evidence="11"/>
<keyword evidence="10" id="KW-0413">Isomerase</keyword>
<evidence type="ECO:0000256" key="2">
    <source>
        <dbReference type="ARBA" id="ARBA00010790"/>
    </source>
</evidence>
<evidence type="ECO:0000256" key="13">
    <source>
        <dbReference type="ARBA" id="ARBA00049723"/>
    </source>
</evidence>
<dbReference type="Proteomes" id="UP000252479">
    <property type="component" value="Unassembled WGS sequence"/>
</dbReference>
<keyword evidence="4" id="KW-0285">Flavoprotein</keyword>
<evidence type="ECO:0000256" key="11">
    <source>
        <dbReference type="ARBA" id="ARBA00038856"/>
    </source>
</evidence>
<comment type="pathway">
    <text evidence="12">Steroid metabolism; cholesterol degradation.</text>
</comment>
<dbReference type="EMBL" id="QPGL01000002">
    <property type="protein sequence ID" value="RCS70470.1"/>
    <property type="molecule type" value="Genomic_DNA"/>
</dbReference>
<organism evidence="18 19">
    <name type="scientific">Vibrio casei</name>
    <dbReference type="NCBI Taxonomy" id="673372"/>
    <lineage>
        <taxon>Bacteria</taxon>
        <taxon>Pseudomonadati</taxon>
        <taxon>Pseudomonadota</taxon>
        <taxon>Gammaproteobacteria</taxon>
        <taxon>Vibrionales</taxon>
        <taxon>Vibrionaceae</taxon>
        <taxon>Vibrio</taxon>
    </lineage>
</organism>
<dbReference type="InterPro" id="IPR007867">
    <property type="entry name" value="GMC_OxRtase_C"/>
</dbReference>
<evidence type="ECO:0000256" key="10">
    <source>
        <dbReference type="ARBA" id="ARBA00023235"/>
    </source>
</evidence>
<evidence type="ECO:0000313" key="19">
    <source>
        <dbReference type="Proteomes" id="UP000252479"/>
    </source>
</evidence>
<dbReference type="GO" id="GO:0008203">
    <property type="term" value="P:cholesterol metabolic process"/>
    <property type="evidence" value="ECO:0007669"/>
    <property type="project" value="UniProtKB-KW"/>
</dbReference>
<dbReference type="OrthoDB" id="9787779at2"/>
<dbReference type="GO" id="GO:0050660">
    <property type="term" value="F:flavin adenine dinucleotide binding"/>
    <property type="evidence" value="ECO:0007669"/>
    <property type="project" value="InterPro"/>
</dbReference>
<proteinExistence type="inferred from homology"/>
<evidence type="ECO:0000256" key="6">
    <source>
        <dbReference type="ARBA" id="ARBA00023002"/>
    </source>
</evidence>
<dbReference type="PANTHER" id="PTHR47470">
    <property type="entry name" value="CHOLESTEROL OXIDASE"/>
    <property type="match status" value="1"/>
</dbReference>
<accession>A0A368LIA1</accession>
<dbReference type="SUPFAM" id="SSF51905">
    <property type="entry name" value="FAD/NAD(P)-binding domain"/>
    <property type="match status" value="1"/>
</dbReference>
<evidence type="ECO:0000256" key="3">
    <source>
        <dbReference type="ARBA" id="ARBA00022548"/>
    </source>
</evidence>
<keyword evidence="8" id="KW-1207">Sterol metabolism</keyword>
<protein>
    <recommendedName>
        <fullName evidence="14">Cholesterol oxidase</fullName>
        <ecNumber evidence="13">1.1.3.6</ecNumber>
        <ecNumber evidence="11">5.3.3.1</ecNumber>
    </recommendedName>
    <alternativeName>
        <fullName evidence="15">Cholesterol isomerase</fullName>
    </alternativeName>
</protein>
<sequence>MSNVTYDFDQIIIGSGFGGSVSALRLTEKGNRVLILEKGKRRNDKDFAKTNLDRKNYIWMPTVGWKGVTQFSYTNKVTVIHGVGVGGGSQVYANVHFIPEDKVFSSPAWSRIRTDWKEQILPYYGLAQRMLGTAKNTYTNIADETLRKVAEDIGRGDSYTTVSTGVLFPQDDDVQGKAMPDPYFNGDGPERNTCQMCANCEIGCRYNSKNTLMKNYLYFAERNGAEIRPESEVLKIELITPNGDGCDGYKVTIREHKENNKKREYTVTTRGVVVSAGVMGTVPLLLRMRDQYKTLPNISKLLGQQIRTNSETLTTANDMNVKISDGVAISSFISVDDDTNVEINRFGEGSNGTWLYLPYVPMVTGVGIKRIGKFLLNTIAHPIKTVKVLNPNGKAARSILFLVMQKSESFIHFEWRRKWYRLFKKEISAVQNSDDIPLTVSFPAAEDATRRFSEKLNGEAGSALTEILTGAPMTAHIMGGVAIGRNAQEGVVDESGEVFGYKNMRVIDGSIIPGNLGVNPSLTITALAEYAMSKVGVFDEKRASHIKPILFSEPLEGQTSALTGSGNLVATLKPQPQ</sequence>
<dbReference type="RefSeq" id="WP_086960232.1">
    <property type="nucleotide sequence ID" value="NZ_AP018681.1"/>
</dbReference>
<dbReference type="Gene3D" id="3.50.50.60">
    <property type="entry name" value="FAD/NAD(P)-binding domain"/>
    <property type="match status" value="3"/>
</dbReference>
<evidence type="ECO:0000259" key="17">
    <source>
        <dbReference type="Pfam" id="PF05199"/>
    </source>
</evidence>
<keyword evidence="9" id="KW-0753">Steroid metabolism</keyword>
<evidence type="ECO:0000256" key="7">
    <source>
        <dbReference type="ARBA" id="ARBA00023098"/>
    </source>
</evidence>
<dbReference type="AlphaFoldDB" id="A0A368LIA1"/>
<dbReference type="InterPro" id="IPR000172">
    <property type="entry name" value="GMC_OxRdtase_N"/>
</dbReference>
<comment type="cofactor">
    <cofactor evidence="1">
        <name>FAD</name>
        <dbReference type="ChEBI" id="CHEBI:57692"/>
    </cofactor>
</comment>
<keyword evidence="7" id="KW-0443">Lipid metabolism</keyword>
<dbReference type="InterPro" id="IPR036188">
    <property type="entry name" value="FAD/NAD-bd_sf"/>
</dbReference>
<evidence type="ECO:0000256" key="4">
    <source>
        <dbReference type="ARBA" id="ARBA00022630"/>
    </source>
</evidence>
<evidence type="ECO:0000256" key="5">
    <source>
        <dbReference type="ARBA" id="ARBA00022827"/>
    </source>
</evidence>